<dbReference type="InterPro" id="IPR040198">
    <property type="entry name" value="Fido_containing"/>
</dbReference>
<keyword evidence="2" id="KW-0067">ATP-binding</keyword>
<dbReference type="EMBL" id="WQKZ01000007">
    <property type="protein sequence ID" value="MVN78891.1"/>
    <property type="molecule type" value="Genomic_DNA"/>
</dbReference>
<feature type="binding site" evidence="2">
    <location>
        <begin position="263"/>
        <end position="264"/>
    </location>
    <ligand>
        <name>ATP</name>
        <dbReference type="ChEBI" id="CHEBI:30616"/>
    </ligand>
</feature>
<keyword evidence="5" id="KW-1185">Reference proteome</keyword>
<proteinExistence type="predicted"/>
<evidence type="ECO:0000256" key="2">
    <source>
        <dbReference type="PIRSR" id="PIRSR640198-2"/>
    </source>
</evidence>
<feature type="active site" evidence="1">
    <location>
        <position position="221"/>
    </location>
</feature>
<feature type="binding site" evidence="2">
    <location>
        <begin position="225"/>
        <end position="232"/>
    </location>
    <ligand>
        <name>ATP</name>
        <dbReference type="ChEBI" id="CHEBI:30616"/>
    </ligand>
</feature>
<dbReference type="InterPro" id="IPR036388">
    <property type="entry name" value="WH-like_DNA-bd_sf"/>
</dbReference>
<dbReference type="PANTHER" id="PTHR13504">
    <property type="entry name" value="FIDO DOMAIN-CONTAINING PROTEIN DDB_G0283145"/>
    <property type="match status" value="1"/>
</dbReference>
<dbReference type="InterPro" id="IPR025230">
    <property type="entry name" value="DUF4172"/>
</dbReference>
<keyword evidence="2" id="KW-0547">Nucleotide-binding</keyword>
<gene>
    <name evidence="4" type="ORF">GO988_21380</name>
</gene>
<dbReference type="Proteomes" id="UP000441336">
    <property type="component" value="Unassembled WGS sequence"/>
</dbReference>
<dbReference type="Pfam" id="PF02661">
    <property type="entry name" value="Fic"/>
    <property type="match status" value="1"/>
</dbReference>
<reference evidence="4 5" key="1">
    <citation type="submission" date="2019-12" db="EMBL/GenBank/DDBJ databases">
        <title>Hymenobacter sp. HMF4947 Genome sequencing and assembly.</title>
        <authorList>
            <person name="Kang H."/>
            <person name="Cha I."/>
            <person name="Kim H."/>
            <person name="Joh K."/>
        </authorList>
    </citation>
    <scope>NUCLEOTIDE SEQUENCE [LARGE SCALE GENOMIC DNA]</scope>
    <source>
        <strain evidence="4 5">HMF4947</strain>
    </source>
</reference>
<comment type="caution">
    <text evidence="4">The sequence shown here is derived from an EMBL/GenBank/DDBJ whole genome shotgun (WGS) entry which is preliminary data.</text>
</comment>
<accession>A0A7K1TLA0</accession>
<evidence type="ECO:0000256" key="1">
    <source>
        <dbReference type="PIRSR" id="PIRSR640198-1"/>
    </source>
</evidence>
<dbReference type="InterPro" id="IPR036597">
    <property type="entry name" value="Fido-like_dom_sf"/>
</dbReference>
<evidence type="ECO:0000313" key="5">
    <source>
        <dbReference type="Proteomes" id="UP000441336"/>
    </source>
</evidence>
<dbReference type="PANTHER" id="PTHR13504:SF33">
    <property type="entry name" value="FIC FAMILY PROTEIN"/>
    <property type="match status" value="1"/>
</dbReference>
<organism evidence="4 5">
    <name type="scientific">Hymenobacter ginkgonis</name>
    <dbReference type="NCBI Taxonomy" id="2682976"/>
    <lineage>
        <taxon>Bacteria</taxon>
        <taxon>Pseudomonadati</taxon>
        <taxon>Bacteroidota</taxon>
        <taxon>Cytophagia</taxon>
        <taxon>Cytophagales</taxon>
        <taxon>Hymenobacteraceae</taxon>
        <taxon>Hymenobacter</taxon>
    </lineage>
</organism>
<dbReference type="PROSITE" id="PS51459">
    <property type="entry name" value="FIDO"/>
    <property type="match status" value="1"/>
</dbReference>
<dbReference type="AlphaFoldDB" id="A0A7K1TLA0"/>
<dbReference type="Pfam" id="PF13776">
    <property type="entry name" value="DUF4172"/>
    <property type="match status" value="1"/>
</dbReference>
<dbReference type="GO" id="GO:0005524">
    <property type="term" value="F:ATP binding"/>
    <property type="evidence" value="ECO:0007669"/>
    <property type="project" value="UniProtKB-KW"/>
</dbReference>
<sequence length="385" mass="42692">MRRIGVIFAAYLAEINVYTYQQPTWPAFTWQHERLEPLLGAVRHQQGRVLGHMEGLGFSLQAEALLQTLTLEALKSSEIEGELLPNEQVRSSLARRLGIDVAGLVPAERRVEGVVDMLLDATQGFAQPLTAERLGAWQAALFPTGRSGLQRIQVGAWRTGAKGPMQVVSGALGREQVHFEAPEAAHVAAEMTQFLTWFNTDTPLDAVLKAGIAHLWFVTIHPFEDGNGRVARALTELQLARADASAQRFYSLSAQMRLERNAYYAHLEAAQKGALDITAWLAWFVACLSRALQATEQTLAQVLTKARFWEQHATFAFNARQQRLLNQLLDGFEGKLTSSKWATIAKCSQDTATRDIQALLDQAILVKEAAGGRSTSYRLAETRER</sequence>
<dbReference type="SUPFAM" id="SSF140931">
    <property type="entry name" value="Fic-like"/>
    <property type="match status" value="1"/>
</dbReference>
<dbReference type="Gene3D" id="1.10.3290.10">
    <property type="entry name" value="Fido-like domain"/>
    <property type="match status" value="1"/>
</dbReference>
<evidence type="ECO:0000259" key="3">
    <source>
        <dbReference type="PROSITE" id="PS51459"/>
    </source>
</evidence>
<name>A0A7K1TLA0_9BACT</name>
<dbReference type="Gene3D" id="1.10.10.10">
    <property type="entry name" value="Winged helix-like DNA-binding domain superfamily/Winged helix DNA-binding domain"/>
    <property type="match status" value="1"/>
</dbReference>
<dbReference type="InterPro" id="IPR003812">
    <property type="entry name" value="Fido"/>
</dbReference>
<feature type="domain" description="Fido" evidence="3">
    <location>
        <begin position="129"/>
        <end position="286"/>
    </location>
</feature>
<protein>
    <submittedName>
        <fullName evidence="4">DUF4172 domain-containing protein</fullName>
    </submittedName>
</protein>
<evidence type="ECO:0000313" key="4">
    <source>
        <dbReference type="EMBL" id="MVN78891.1"/>
    </source>
</evidence>